<dbReference type="SUPFAM" id="SSF56954">
    <property type="entry name" value="Outer membrane efflux proteins (OEP)"/>
    <property type="match status" value="1"/>
</dbReference>
<sequence>LNQSNKASAQTDSLKLSFGEAEKLFLQNNLSLIAQKYNVNAADALVRQAALWDNPTLNTEQNLYDNTHKFFNHENGNGQVYLVLSQVFKTAGKRGKEVQLAKDDAKIQQASFEDLMRNLRYNLRIDFSEATRLNAQSQLYNTEIAALNTLADAEQKSYKSGNTSFKEAVRIKALLFGLQAELTANNQQLLSLETELKTLLAVDPHSFIVPREEEIHPNVLPQTDSLIAKALTQRADYMMSALDEQRAKDNLAYQKSLAIPDVSAGIVYDRINSYAPHYFGLQIGLPIPLFNRNQGNIKAARFDIKSGEASLKNTEAELKNSVVEAVGHYNLSAQMLAEQPADFYRNYDQLFKAMLKSYQQRQISLIEFVDFFDSYKDTRLKIIEQQYNLQKAAAELNYAAGSTVVNP</sequence>
<dbReference type="Pfam" id="PF02321">
    <property type="entry name" value="OEP"/>
    <property type="match status" value="2"/>
</dbReference>
<feature type="non-terminal residue" evidence="2">
    <location>
        <position position="1"/>
    </location>
</feature>
<dbReference type="InterPro" id="IPR003423">
    <property type="entry name" value="OMP_efflux"/>
</dbReference>
<dbReference type="GO" id="GO:0015562">
    <property type="term" value="F:efflux transmembrane transporter activity"/>
    <property type="evidence" value="ECO:0007669"/>
    <property type="project" value="InterPro"/>
</dbReference>
<dbReference type="RefSeq" id="WP_109416298.1">
    <property type="nucleotide sequence ID" value="NZ_QEAS01000010.1"/>
</dbReference>
<evidence type="ECO:0000256" key="1">
    <source>
        <dbReference type="ARBA" id="ARBA00007613"/>
    </source>
</evidence>
<dbReference type="Gene3D" id="1.20.1600.10">
    <property type="entry name" value="Outer membrane efflux proteins (OEP)"/>
    <property type="match status" value="1"/>
</dbReference>
<keyword evidence="3" id="KW-1185">Reference proteome</keyword>
<dbReference type="OrthoDB" id="9791261at2"/>
<evidence type="ECO:0000313" key="3">
    <source>
        <dbReference type="Proteomes" id="UP000245647"/>
    </source>
</evidence>
<dbReference type="InterPro" id="IPR010131">
    <property type="entry name" value="MdtP/NodT-like"/>
</dbReference>
<evidence type="ECO:0008006" key="4">
    <source>
        <dbReference type="Google" id="ProtNLM"/>
    </source>
</evidence>
<accession>A0A2U2PFK2</accession>
<dbReference type="EMBL" id="QEAS01000010">
    <property type="protein sequence ID" value="PWG80181.1"/>
    <property type="molecule type" value="Genomic_DNA"/>
</dbReference>
<gene>
    <name evidence="2" type="ORF">DDR33_13370</name>
</gene>
<protein>
    <recommendedName>
        <fullName evidence="4">TolC family protein</fullName>
    </recommendedName>
</protein>
<comment type="caution">
    <text evidence="2">The sequence shown here is derived from an EMBL/GenBank/DDBJ whole genome shotgun (WGS) entry which is preliminary data.</text>
</comment>
<proteinExistence type="inferred from homology"/>
<organism evidence="2 3">
    <name type="scientific">Pararcticibacter amylolyticus</name>
    <dbReference type="NCBI Taxonomy" id="2173175"/>
    <lineage>
        <taxon>Bacteria</taxon>
        <taxon>Pseudomonadati</taxon>
        <taxon>Bacteroidota</taxon>
        <taxon>Sphingobacteriia</taxon>
        <taxon>Sphingobacteriales</taxon>
        <taxon>Sphingobacteriaceae</taxon>
        <taxon>Pararcticibacter</taxon>
    </lineage>
</organism>
<name>A0A2U2PFK2_9SPHI</name>
<dbReference type="AlphaFoldDB" id="A0A2U2PFK2"/>
<dbReference type="Proteomes" id="UP000245647">
    <property type="component" value="Unassembled WGS sequence"/>
</dbReference>
<reference evidence="2 3" key="1">
    <citation type="submission" date="2018-04" db="EMBL/GenBank/DDBJ databases">
        <title>Pedobacter chongqingensis sp. nov., isolated from a rottenly hemp rope.</title>
        <authorList>
            <person name="Cai Y."/>
        </authorList>
    </citation>
    <scope>NUCLEOTIDE SEQUENCE [LARGE SCALE GENOMIC DNA]</scope>
    <source>
        <strain evidence="2 3">FJ4-8</strain>
    </source>
</reference>
<dbReference type="PANTHER" id="PTHR30203:SF23">
    <property type="entry name" value="OUTER MEMBRANE EFFLUX PROTEIN"/>
    <property type="match status" value="1"/>
</dbReference>
<evidence type="ECO:0000313" key="2">
    <source>
        <dbReference type="EMBL" id="PWG80181.1"/>
    </source>
</evidence>
<dbReference type="PANTHER" id="PTHR30203">
    <property type="entry name" value="OUTER MEMBRANE CATION EFFLUX PROTEIN"/>
    <property type="match status" value="1"/>
</dbReference>
<comment type="similarity">
    <text evidence="1">Belongs to the outer membrane factor (OMF) (TC 1.B.17) family.</text>
</comment>